<gene>
    <name evidence="1" type="ORF">CAMSH0001_0346</name>
</gene>
<keyword evidence="2" id="KW-1185">Reference proteome</keyword>
<sequence length="51" mass="6074">MISNLRSKNGGKFQNLRRVKFDSKNLKFKKSSLKFTRLIHFILSRARSKFT</sequence>
<comment type="caution">
    <text evidence="1">The sequence shown here is derived from an EMBL/GenBank/DDBJ whole genome shotgun (WGS) entry which is preliminary data.</text>
</comment>
<dbReference type="Proteomes" id="UP000003107">
    <property type="component" value="Unassembled WGS sequence"/>
</dbReference>
<protein>
    <submittedName>
        <fullName evidence="1">Uncharacterized protein</fullName>
    </submittedName>
</protein>
<evidence type="ECO:0000313" key="2">
    <source>
        <dbReference type="Proteomes" id="UP000003107"/>
    </source>
</evidence>
<name>C6RF41_9BACT</name>
<reference evidence="1 2" key="1">
    <citation type="submission" date="2009-07" db="EMBL/GenBank/DDBJ databases">
        <authorList>
            <person name="Madupu R."/>
            <person name="Sebastian Y."/>
            <person name="Durkin A.S."/>
            <person name="Torralba M."/>
            <person name="Methe B."/>
            <person name="Sutton G.G."/>
            <person name="Strausberg R.L."/>
            <person name="Nelson K.E."/>
        </authorList>
    </citation>
    <scope>NUCLEOTIDE SEQUENCE [LARGE SCALE GENOMIC DNA]</scope>
    <source>
        <strain evidence="1 2">RM3277</strain>
    </source>
</reference>
<dbReference type="EMBL" id="ACVQ01000017">
    <property type="protein sequence ID" value="EET79849.1"/>
    <property type="molecule type" value="Genomic_DNA"/>
</dbReference>
<proteinExistence type="predicted"/>
<organism evidence="1 2">
    <name type="scientific">Campylobacter showae RM3277</name>
    <dbReference type="NCBI Taxonomy" id="553219"/>
    <lineage>
        <taxon>Bacteria</taxon>
        <taxon>Pseudomonadati</taxon>
        <taxon>Campylobacterota</taxon>
        <taxon>Epsilonproteobacteria</taxon>
        <taxon>Campylobacterales</taxon>
        <taxon>Campylobacteraceae</taxon>
        <taxon>Campylobacter</taxon>
    </lineage>
</organism>
<dbReference type="AlphaFoldDB" id="C6RF41"/>
<dbReference type="STRING" id="553219.CAMSH0001_0346"/>
<accession>C6RF41</accession>
<evidence type="ECO:0000313" key="1">
    <source>
        <dbReference type="EMBL" id="EET79849.1"/>
    </source>
</evidence>